<accession>A0A0H5NU73</accession>
<evidence type="ECO:0000313" key="6">
    <source>
        <dbReference type="Proteomes" id="UP000057820"/>
    </source>
</evidence>
<feature type="domain" description="Recombinase" evidence="3">
    <location>
        <begin position="173"/>
        <end position="303"/>
    </location>
</feature>
<dbReference type="Pfam" id="PF07508">
    <property type="entry name" value="Recombinase"/>
    <property type="match status" value="1"/>
</dbReference>
<dbReference type="PROSITE" id="PS51737">
    <property type="entry name" value="RECOMBINASE_DNA_BIND"/>
    <property type="match status" value="1"/>
</dbReference>
<gene>
    <name evidence="4" type="ORF">ERS450000_03460</name>
    <name evidence="5" type="ORF">ERS450000_03475</name>
</gene>
<dbReference type="InterPro" id="IPR038109">
    <property type="entry name" value="DNA_bind_recomb_sf"/>
</dbReference>
<dbReference type="SMART" id="SM00857">
    <property type="entry name" value="Resolvase"/>
    <property type="match status" value="1"/>
</dbReference>
<dbReference type="PANTHER" id="PTHR30461:SF2">
    <property type="entry name" value="SERINE RECOMBINASE PINE-RELATED"/>
    <property type="match status" value="1"/>
</dbReference>
<dbReference type="InterPro" id="IPR011109">
    <property type="entry name" value="DNA_bind_recombinase_dom"/>
</dbReference>
<dbReference type="EMBL" id="LN868939">
    <property type="protein sequence ID" value="CRY79811.1"/>
    <property type="molecule type" value="Genomic_DNA"/>
</dbReference>
<dbReference type="PANTHER" id="PTHR30461">
    <property type="entry name" value="DNA-INVERTASE FROM LAMBDOID PROPHAGE"/>
    <property type="match status" value="1"/>
</dbReference>
<reference evidence="4" key="1">
    <citation type="submission" date="2015-03" db="EMBL/GenBank/DDBJ databases">
        <authorList>
            <person name="Informatics Pathogen"/>
        </authorList>
    </citation>
    <scope>NUCLEOTIDE SEQUENCE</scope>
    <source>
        <strain evidence="4">NCTC11134</strain>
        <plasmid evidence="5">2</plasmid>
    </source>
</reference>
<geneLocation type="plasmid" evidence="5">
    <name>2</name>
</geneLocation>
<dbReference type="Proteomes" id="UP000057820">
    <property type="component" value="Chromosome 1"/>
</dbReference>
<dbReference type="Pfam" id="PF00239">
    <property type="entry name" value="Resolvase"/>
    <property type="match status" value="1"/>
</dbReference>
<dbReference type="KEGG" id="nfr:ERS450000_03475"/>
<dbReference type="GO" id="GO:0003677">
    <property type="term" value="F:DNA binding"/>
    <property type="evidence" value="ECO:0007669"/>
    <property type="project" value="UniProtKB-KW"/>
</dbReference>
<keyword evidence="1" id="KW-0238">DNA-binding</keyword>
<dbReference type="SUPFAM" id="SSF53041">
    <property type="entry name" value="Resolvase-like"/>
    <property type="match status" value="1"/>
</dbReference>
<dbReference type="InterPro" id="IPR050639">
    <property type="entry name" value="SSR_resolvase"/>
</dbReference>
<proteinExistence type="predicted"/>
<evidence type="ECO:0000313" key="4">
    <source>
        <dbReference type="EMBL" id="CRY79355.1"/>
    </source>
</evidence>
<dbReference type="AlphaFoldDB" id="A0A0H5NU73"/>
<dbReference type="Gene3D" id="3.90.1750.20">
    <property type="entry name" value="Putative Large Serine Recombinase, Chain B, Domain 2"/>
    <property type="match status" value="1"/>
</dbReference>
<dbReference type="GO" id="GO:0000150">
    <property type="term" value="F:DNA strand exchange activity"/>
    <property type="evidence" value="ECO:0007669"/>
    <property type="project" value="InterPro"/>
</dbReference>
<dbReference type="CDD" id="cd00338">
    <property type="entry name" value="Ser_Recombinase"/>
    <property type="match status" value="1"/>
</dbReference>
<dbReference type="InterPro" id="IPR036162">
    <property type="entry name" value="Resolvase-like_N_sf"/>
</dbReference>
<evidence type="ECO:0000256" key="2">
    <source>
        <dbReference type="ARBA" id="ARBA00023172"/>
    </source>
</evidence>
<dbReference type="KEGG" id="nfr:ERS450000_03460"/>
<keyword evidence="2" id="KW-0233">DNA recombination</keyword>
<name>A0A0H5NU73_NOCFR</name>
<dbReference type="Proteomes" id="UP000057820">
    <property type="component" value="Plasmid 2"/>
</dbReference>
<keyword evidence="5" id="KW-0614">Plasmid</keyword>
<dbReference type="RefSeq" id="WP_082668696.1">
    <property type="nucleotide sequence ID" value="NZ_CP031418.1"/>
</dbReference>
<protein>
    <submittedName>
        <fullName evidence="4">Resolvase, N terminal domain</fullName>
    </submittedName>
</protein>
<evidence type="ECO:0000259" key="3">
    <source>
        <dbReference type="PROSITE" id="PS51737"/>
    </source>
</evidence>
<sequence length="493" mass="55921">MAATSLRALVGARVSVLKGAEKVSNLAQIGTGSSWVVSRGHRIVGTFEDLDVSADKYTPFDRPDLGRWLTDERAHEWDMLVFSKVDRAFRSIRDTVDLARWIEARKKILVFAEDGMVLNYRDDVDSFERMMSEFFIMVASFFAQMELNRFKSRAKDAHRIIRQTDRWANGVPPYGFWTAPHPSGKGRCLVPDPEGRRVLREVIAPRLLAGDSFSSIVAHLNATGVLTNMNRAKVEAGREPKADPWTVTNLRDMLTSLRTQGIKMSQGKPVLTEDGSMIRLADPTFDDETWTRIQEAVAARSHSGKRRVNSPNPLLSVGFCGKCGSNLSHQVQQNVPGGKEFRYYRCQKCKLRTRADEAEFLLEELFIETYGQQAVTRRIFVPGSDNSRELEEVEAAIKRLRMESDAGLITTEEDQNLYMTRLSSLVGRRNALQANPVVAPTWREETTGETNAEVWARSSQEERRKLLQERGIRFVLHPGKRWELVDIMGEKIT</sequence>
<organism evidence="4 6">
    <name type="scientific">Nocardia farcinica</name>
    <dbReference type="NCBI Taxonomy" id="37329"/>
    <lineage>
        <taxon>Bacteria</taxon>
        <taxon>Bacillati</taxon>
        <taxon>Actinomycetota</taxon>
        <taxon>Actinomycetes</taxon>
        <taxon>Mycobacteriales</taxon>
        <taxon>Nocardiaceae</taxon>
        <taxon>Nocardia</taxon>
    </lineage>
</organism>
<dbReference type="EMBL" id="LN868938">
    <property type="protein sequence ID" value="CRY79355.1"/>
    <property type="molecule type" value="Genomic_DNA"/>
</dbReference>
<dbReference type="InterPro" id="IPR006119">
    <property type="entry name" value="Resolv_N"/>
</dbReference>
<dbReference type="Gene3D" id="3.40.50.1390">
    <property type="entry name" value="Resolvase, N-terminal catalytic domain"/>
    <property type="match status" value="1"/>
</dbReference>
<evidence type="ECO:0000256" key="1">
    <source>
        <dbReference type="ARBA" id="ARBA00023125"/>
    </source>
</evidence>
<reference evidence="6" key="2">
    <citation type="submission" date="2015-03" db="EMBL/GenBank/DDBJ databases">
        <authorList>
            <consortium name="Pathogen Informatics"/>
        </authorList>
    </citation>
    <scope>NUCLEOTIDE SEQUENCE [LARGE SCALE GENOMIC DNA]</scope>
    <source>
        <strain evidence="6">NCTC11134</strain>
        <plasmid evidence="6">2</plasmid>
    </source>
</reference>
<evidence type="ECO:0000313" key="5">
    <source>
        <dbReference type="EMBL" id="CRY79811.1"/>
    </source>
</evidence>